<evidence type="ECO:0000313" key="1">
    <source>
        <dbReference type="EMBL" id="CAK9311638.1"/>
    </source>
</evidence>
<dbReference type="Proteomes" id="UP001642487">
    <property type="component" value="Chromosome 10"/>
</dbReference>
<accession>A0ABP0XU07</accession>
<evidence type="ECO:0000313" key="2">
    <source>
        <dbReference type="Proteomes" id="UP001642487"/>
    </source>
</evidence>
<dbReference type="EMBL" id="OZ021744">
    <property type="protein sequence ID" value="CAK9311638.1"/>
    <property type="molecule type" value="Genomic_DNA"/>
</dbReference>
<proteinExistence type="predicted"/>
<name>A0ABP0XU07_9ROSI</name>
<dbReference type="PANTHER" id="PTHR32278">
    <property type="entry name" value="F-BOX DOMAIN-CONTAINING PROTEIN"/>
    <property type="match status" value="1"/>
</dbReference>
<dbReference type="Pfam" id="PF14299">
    <property type="entry name" value="PP2"/>
    <property type="match status" value="1"/>
</dbReference>
<gene>
    <name evidence="1" type="ORF">CITCOLO1_LOCUS3298</name>
</gene>
<evidence type="ECO:0008006" key="3">
    <source>
        <dbReference type="Google" id="ProtNLM"/>
    </source>
</evidence>
<reference evidence="1 2" key="1">
    <citation type="submission" date="2024-03" db="EMBL/GenBank/DDBJ databases">
        <authorList>
            <person name="Gkanogiannis A."/>
            <person name="Becerra Lopez-Lavalle L."/>
        </authorList>
    </citation>
    <scope>NUCLEOTIDE SEQUENCE [LARGE SCALE GENOMIC DNA]</scope>
</reference>
<organism evidence="1 2">
    <name type="scientific">Citrullus colocynthis</name>
    <name type="common">colocynth</name>
    <dbReference type="NCBI Taxonomy" id="252529"/>
    <lineage>
        <taxon>Eukaryota</taxon>
        <taxon>Viridiplantae</taxon>
        <taxon>Streptophyta</taxon>
        <taxon>Embryophyta</taxon>
        <taxon>Tracheophyta</taxon>
        <taxon>Spermatophyta</taxon>
        <taxon>Magnoliopsida</taxon>
        <taxon>eudicotyledons</taxon>
        <taxon>Gunneridae</taxon>
        <taxon>Pentapetalae</taxon>
        <taxon>rosids</taxon>
        <taxon>fabids</taxon>
        <taxon>Cucurbitales</taxon>
        <taxon>Cucurbitaceae</taxon>
        <taxon>Benincaseae</taxon>
        <taxon>Citrullus</taxon>
    </lineage>
</organism>
<keyword evidence="2" id="KW-1185">Reference proteome</keyword>
<dbReference type="PANTHER" id="PTHR32278:SF2">
    <property type="entry name" value="PROTEIN PHLOEM PROTEIN 2-LIKE A9"/>
    <property type="match status" value="1"/>
</dbReference>
<sequence>MPYDPHFRADVPVNVNDSKFTIYPRALNITWGNDKRYWNLPRRDPKKQEGFAELKQVCWLEVTGSTEKELVPGKQYEVRFVVSLRPDAFGWDDCSVYIMAKIGKKGSFSYKKISLAGKPTDLTKFTIPNDDDKLTIEVADPKEPKPSENDDLELYFGLYEVWTNRWKGGLRIHHAFVEGVHSTDKSTQSK</sequence>
<protein>
    <recommendedName>
        <fullName evidence="3">Protein PHLOEM PROTEIN 2-LIKE A9-like</fullName>
    </recommendedName>
</protein>
<dbReference type="InterPro" id="IPR025886">
    <property type="entry name" value="PP2-like"/>
</dbReference>